<gene>
    <name evidence="2" type="ORF">IEG06_04815</name>
</gene>
<keyword evidence="1" id="KW-1133">Transmembrane helix</keyword>
<dbReference type="EMBL" id="JACXXH010000002">
    <property type="protein sequence ID" value="MBD3862763.1"/>
    <property type="molecule type" value="Genomic_DNA"/>
</dbReference>
<keyword evidence="3" id="KW-1185">Reference proteome</keyword>
<sequence length="207" mass="23279">MTLGKFNKYIIKSLSFVFHPVIMPLLAVHFYLKKSPRFIPEEIVYAKLISLSILSIALPILVYFLLKTLGKTESIYLKTTKERVYPLLINCLIIGLLILRVFPLDQIPELYFFFVGILISNITCLIFAIAKFKASIHLIATGGVFMFFIAFAIHFSVNINGSLALMAIITGAVASSRLSLKAHTPKELIIGLFIGITPQLILLQYWL</sequence>
<comment type="caution">
    <text evidence="2">The sequence shown here is derived from an EMBL/GenBank/DDBJ whole genome shotgun (WGS) entry which is preliminary data.</text>
</comment>
<feature type="transmembrane region" description="Helical" evidence="1">
    <location>
        <begin position="44"/>
        <end position="66"/>
    </location>
</feature>
<feature type="transmembrane region" description="Helical" evidence="1">
    <location>
        <begin position="136"/>
        <end position="157"/>
    </location>
</feature>
<keyword evidence="1" id="KW-0472">Membrane</keyword>
<accession>A0ABR8LWZ3</accession>
<evidence type="ECO:0008006" key="4">
    <source>
        <dbReference type="Google" id="ProtNLM"/>
    </source>
</evidence>
<proteinExistence type="predicted"/>
<evidence type="ECO:0000256" key="1">
    <source>
        <dbReference type="SAM" id="Phobius"/>
    </source>
</evidence>
<name>A0ABR8LWZ3_9FLAO</name>
<organism evidence="2 3">
    <name type="scientific">Olleya marilimosa</name>
    <dbReference type="NCBI Taxonomy" id="272164"/>
    <lineage>
        <taxon>Bacteria</taxon>
        <taxon>Pseudomonadati</taxon>
        <taxon>Bacteroidota</taxon>
        <taxon>Flavobacteriia</taxon>
        <taxon>Flavobacteriales</taxon>
        <taxon>Flavobacteriaceae</taxon>
    </lineage>
</organism>
<feature type="transmembrane region" description="Helical" evidence="1">
    <location>
        <begin position="9"/>
        <end position="32"/>
    </location>
</feature>
<feature type="transmembrane region" description="Helical" evidence="1">
    <location>
        <begin position="163"/>
        <end position="180"/>
    </location>
</feature>
<protein>
    <recommendedName>
        <fullName evidence="4">Transmembrane protein</fullName>
    </recommendedName>
</protein>
<dbReference type="RefSeq" id="WP_191101054.1">
    <property type="nucleotide sequence ID" value="NZ_JACXXH010000002.1"/>
</dbReference>
<feature type="transmembrane region" description="Helical" evidence="1">
    <location>
        <begin position="87"/>
        <end position="104"/>
    </location>
</feature>
<feature type="transmembrane region" description="Helical" evidence="1">
    <location>
        <begin position="110"/>
        <end position="129"/>
    </location>
</feature>
<keyword evidence="1" id="KW-0812">Transmembrane</keyword>
<reference evidence="2 3" key="1">
    <citation type="submission" date="2020-09" db="EMBL/GenBank/DDBJ databases">
        <title>Bacillus nautilus sp. nov., Chryseoglobus crepusculi sp. nov, and Psychrobacter noctis sp. nov., isolated from deep-sea sponges from the equatorial Atlantic.</title>
        <authorList>
            <person name="Stennett H.L."/>
            <person name="Williams S.E."/>
        </authorList>
    </citation>
    <scope>NUCLEOTIDE SEQUENCE [LARGE SCALE GENOMIC DNA]</scope>
    <source>
        <strain evidence="2 3">28M-24</strain>
    </source>
</reference>
<dbReference type="Proteomes" id="UP000627521">
    <property type="component" value="Unassembled WGS sequence"/>
</dbReference>
<feature type="transmembrane region" description="Helical" evidence="1">
    <location>
        <begin position="187"/>
        <end position="206"/>
    </location>
</feature>
<evidence type="ECO:0000313" key="3">
    <source>
        <dbReference type="Proteomes" id="UP000627521"/>
    </source>
</evidence>
<evidence type="ECO:0000313" key="2">
    <source>
        <dbReference type="EMBL" id="MBD3862763.1"/>
    </source>
</evidence>